<dbReference type="EMBL" id="MU005788">
    <property type="protein sequence ID" value="KAF2703302.1"/>
    <property type="molecule type" value="Genomic_DNA"/>
</dbReference>
<proteinExistence type="predicted"/>
<organism evidence="1 2">
    <name type="scientific">Pleomassaria siparia CBS 279.74</name>
    <dbReference type="NCBI Taxonomy" id="1314801"/>
    <lineage>
        <taxon>Eukaryota</taxon>
        <taxon>Fungi</taxon>
        <taxon>Dikarya</taxon>
        <taxon>Ascomycota</taxon>
        <taxon>Pezizomycotina</taxon>
        <taxon>Dothideomycetes</taxon>
        <taxon>Pleosporomycetidae</taxon>
        <taxon>Pleosporales</taxon>
        <taxon>Pleomassariaceae</taxon>
        <taxon>Pleomassaria</taxon>
    </lineage>
</organism>
<keyword evidence="2" id="KW-1185">Reference proteome</keyword>
<gene>
    <name evidence="1" type="ORF">K504DRAFT_451806</name>
</gene>
<protein>
    <submittedName>
        <fullName evidence="1">Uncharacterized protein</fullName>
    </submittedName>
</protein>
<accession>A0A6G1JSP2</accession>
<reference evidence="1" key="1">
    <citation type="journal article" date="2020" name="Stud. Mycol.">
        <title>101 Dothideomycetes genomes: a test case for predicting lifestyles and emergence of pathogens.</title>
        <authorList>
            <person name="Haridas S."/>
            <person name="Albert R."/>
            <person name="Binder M."/>
            <person name="Bloem J."/>
            <person name="Labutti K."/>
            <person name="Salamov A."/>
            <person name="Andreopoulos B."/>
            <person name="Baker S."/>
            <person name="Barry K."/>
            <person name="Bills G."/>
            <person name="Bluhm B."/>
            <person name="Cannon C."/>
            <person name="Castanera R."/>
            <person name="Culley D."/>
            <person name="Daum C."/>
            <person name="Ezra D."/>
            <person name="Gonzalez J."/>
            <person name="Henrissat B."/>
            <person name="Kuo A."/>
            <person name="Liang C."/>
            <person name="Lipzen A."/>
            <person name="Lutzoni F."/>
            <person name="Magnuson J."/>
            <person name="Mondo S."/>
            <person name="Nolan M."/>
            <person name="Ohm R."/>
            <person name="Pangilinan J."/>
            <person name="Park H.-J."/>
            <person name="Ramirez L."/>
            <person name="Alfaro M."/>
            <person name="Sun H."/>
            <person name="Tritt A."/>
            <person name="Yoshinaga Y."/>
            <person name="Zwiers L.-H."/>
            <person name="Turgeon B."/>
            <person name="Goodwin S."/>
            <person name="Spatafora J."/>
            <person name="Crous P."/>
            <person name="Grigoriev I."/>
        </authorList>
    </citation>
    <scope>NUCLEOTIDE SEQUENCE</scope>
    <source>
        <strain evidence="1">CBS 279.74</strain>
    </source>
</reference>
<evidence type="ECO:0000313" key="1">
    <source>
        <dbReference type="EMBL" id="KAF2703302.1"/>
    </source>
</evidence>
<dbReference type="Proteomes" id="UP000799428">
    <property type="component" value="Unassembled WGS sequence"/>
</dbReference>
<dbReference type="AlphaFoldDB" id="A0A6G1JSP2"/>
<name>A0A6G1JSP2_9PLEO</name>
<sequence>MRYLYAIGLAKHFGESHYKTKDEAAIKNQTNTRSLVDVNTIYRQKNKKLVNNNVSSRLQANGKVSLTVPGDGDVEMDDGGNVLEDKNDHMFNALCNIYILKHTDNARD</sequence>
<evidence type="ECO:0000313" key="2">
    <source>
        <dbReference type="Proteomes" id="UP000799428"/>
    </source>
</evidence>